<protein>
    <submittedName>
        <fullName evidence="1">Uncharacterized protein</fullName>
    </submittedName>
</protein>
<comment type="caution">
    <text evidence="1">The sequence shown here is derived from an EMBL/GenBank/DDBJ whole genome shotgun (WGS) entry which is preliminary data.</text>
</comment>
<reference evidence="1 2" key="1">
    <citation type="submission" date="2019-09" db="EMBL/GenBank/DDBJ databases">
        <authorList>
            <person name="Chandra G."/>
            <person name="Truman W A."/>
        </authorList>
    </citation>
    <scope>NUCLEOTIDE SEQUENCE [LARGE SCALE GENOMIC DNA]</scope>
    <source>
        <strain evidence="1">PS900</strain>
    </source>
</reference>
<dbReference type="Proteomes" id="UP000325723">
    <property type="component" value="Unassembled WGS sequence"/>
</dbReference>
<evidence type="ECO:0000313" key="1">
    <source>
        <dbReference type="EMBL" id="VVO46059.1"/>
    </source>
</evidence>
<dbReference type="AlphaFoldDB" id="A0A8H2NM34"/>
<evidence type="ECO:0000313" key="2">
    <source>
        <dbReference type="Proteomes" id="UP000325723"/>
    </source>
</evidence>
<dbReference type="RefSeq" id="WP_150755872.1">
    <property type="nucleotide sequence ID" value="NZ_CABVHR010000024.1"/>
</dbReference>
<dbReference type="EMBL" id="CABVIE010000001">
    <property type="protein sequence ID" value="VVO46059.1"/>
    <property type="molecule type" value="Genomic_DNA"/>
</dbReference>
<gene>
    <name evidence="1" type="ORF">PS900_00033</name>
</gene>
<sequence length="216" mass="24339">MSATVNATVVGGCLLSFTQGVSPQDQQDIQDCLLYAELAANEKYPGKVSKKIWFDYFQGRLLKAGYSLKTIVPTDPILVTSVRQLLNASYSVMGRLGVERLGQLFEDTFKALRLDEFAWDFFRSNVANGGSGILKCAPCERLASGEVVVCLLGLRYSATVMESDFFLWSEFDRVLEIIPDGGVFVFDRRAFENYRKRVHEKIEAYSNKVFVRKLQS</sequence>
<proteinExistence type="predicted"/>
<organism evidence="1 2">
    <name type="scientific">Pseudomonas fluorescens</name>
    <dbReference type="NCBI Taxonomy" id="294"/>
    <lineage>
        <taxon>Bacteria</taxon>
        <taxon>Pseudomonadati</taxon>
        <taxon>Pseudomonadota</taxon>
        <taxon>Gammaproteobacteria</taxon>
        <taxon>Pseudomonadales</taxon>
        <taxon>Pseudomonadaceae</taxon>
        <taxon>Pseudomonas</taxon>
    </lineage>
</organism>
<name>A0A8H2NM34_PSEFL</name>
<accession>A0A8H2NM34</accession>